<dbReference type="InterPro" id="IPR018641">
    <property type="entry name" value="Trfase_1_rSAM/seldom-assoc"/>
</dbReference>
<sequence length="193" mass="20507">MTRIVIFAKAPVPGQVKTRLIPALGADGAAELAHRMLLHTCQEALAAKVGPVELCLADHPGWTEAPPAGVTLTAQGEGDLGDRLWRAAERSGPPLLLIGADCPELDRRRLGAAADRLRGCDAFLHPAEDGGYALLGLNRLDRSLFTSIAWSTGTVARKTAERIEALDWSLHIGETLRDIDEPADLALLGASLP</sequence>
<dbReference type="NCBIfam" id="TIGR04282">
    <property type="entry name" value="glyco_like_cofC"/>
    <property type="match status" value="1"/>
</dbReference>
<name>A0A2U2J135_9SPHN</name>
<dbReference type="RefSeq" id="WP_109270185.1">
    <property type="nucleotide sequence ID" value="NZ_QFFF01000001.1"/>
</dbReference>
<protein>
    <submittedName>
        <fullName evidence="1">Glycosyltransferase</fullName>
    </submittedName>
</protein>
<evidence type="ECO:0000313" key="1">
    <source>
        <dbReference type="EMBL" id="PWG02045.1"/>
    </source>
</evidence>
<dbReference type="AlphaFoldDB" id="A0A2U2J135"/>
<dbReference type="SUPFAM" id="SSF53448">
    <property type="entry name" value="Nucleotide-diphospho-sugar transferases"/>
    <property type="match status" value="1"/>
</dbReference>
<dbReference type="PANTHER" id="PTHR36529:SF1">
    <property type="entry name" value="GLYCOSYLTRANSFERASE"/>
    <property type="match status" value="1"/>
</dbReference>
<dbReference type="Proteomes" id="UP000245916">
    <property type="component" value="Unassembled WGS sequence"/>
</dbReference>
<dbReference type="GO" id="GO:0016740">
    <property type="term" value="F:transferase activity"/>
    <property type="evidence" value="ECO:0007669"/>
    <property type="project" value="UniProtKB-KW"/>
</dbReference>
<keyword evidence="1" id="KW-0808">Transferase</keyword>
<dbReference type="EMBL" id="QFFF01000001">
    <property type="protein sequence ID" value="PWG02045.1"/>
    <property type="molecule type" value="Genomic_DNA"/>
</dbReference>
<keyword evidence="2" id="KW-1185">Reference proteome</keyword>
<dbReference type="PANTHER" id="PTHR36529">
    <property type="entry name" value="SLL1095 PROTEIN"/>
    <property type="match status" value="1"/>
</dbReference>
<comment type="caution">
    <text evidence="1">The sequence shown here is derived from an EMBL/GenBank/DDBJ whole genome shotgun (WGS) entry which is preliminary data.</text>
</comment>
<dbReference type="Gene3D" id="3.90.550.10">
    <property type="entry name" value="Spore Coat Polysaccharide Biosynthesis Protein SpsA, Chain A"/>
    <property type="match status" value="1"/>
</dbReference>
<dbReference type="InterPro" id="IPR029044">
    <property type="entry name" value="Nucleotide-diphossugar_trans"/>
</dbReference>
<proteinExistence type="predicted"/>
<gene>
    <name evidence="1" type="ORF">DF286_03545</name>
</gene>
<dbReference type="OrthoDB" id="9798250at2"/>
<dbReference type="Pfam" id="PF09837">
    <property type="entry name" value="DUF2064"/>
    <property type="match status" value="1"/>
</dbReference>
<reference evidence="1 2" key="1">
    <citation type="submission" date="2018-05" db="EMBL/GenBank/DDBJ databases">
        <title>Genome of Sphingosinicella humi QZX222.</title>
        <authorList>
            <person name="Qiao Z."/>
            <person name="Wang G."/>
        </authorList>
    </citation>
    <scope>NUCLEOTIDE SEQUENCE [LARGE SCALE GENOMIC DNA]</scope>
    <source>
        <strain evidence="1 2">QZX222</strain>
    </source>
</reference>
<evidence type="ECO:0000313" key="2">
    <source>
        <dbReference type="Proteomes" id="UP000245916"/>
    </source>
</evidence>
<accession>A0A2U2J135</accession>
<organism evidence="1 2">
    <name type="scientific">Allosphingosinicella humi</name>
    <dbReference type="NCBI Taxonomy" id="2068657"/>
    <lineage>
        <taxon>Bacteria</taxon>
        <taxon>Pseudomonadati</taxon>
        <taxon>Pseudomonadota</taxon>
        <taxon>Alphaproteobacteria</taxon>
        <taxon>Sphingomonadales</taxon>
        <taxon>Sphingomonadaceae</taxon>
        <taxon>Allosphingosinicella</taxon>
    </lineage>
</organism>